<evidence type="ECO:0000259" key="4">
    <source>
        <dbReference type="PROSITE" id="PS51485"/>
    </source>
</evidence>
<feature type="signal peptide" evidence="3">
    <location>
        <begin position="1"/>
        <end position="22"/>
    </location>
</feature>
<dbReference type="Gene3D" id="2.60.40.420">
    <property type="entry name" value="Cupredoxins - blue copper proteins"/>
    <property type="match status" value="1"/>
</dbReference>
<dbReference type="PROSITE" id="PS00196">
    <property type="entry name" value="COPPER_BLUE"/>
    <property type="match status" value="1"/>
</dbReference>
<keyword evidence="3" id="KW-0732">Signal</keyword>
<dbReference type="EMBL" id="SPHZ02000007">
    <property type="protein sequence ID" value="KAF0906344.1"/>
    <property type="molecule type" value="Genomic_DNA"/>
</dbReference>
<dbReference type="PANTHER" id="PTHR33021">
    <property type="entry name" value="BLUE COPPER PROTEIN"/>
    <property type="match status" value="1"/>
</dbReference>
<dbReference type="AlphaFoldDB" id="A0A6G1D2I9"/>
<dbReference type="GO" id="GO:0009055">
    <property type="term" value="F:electron transfer activity"/>
    <property type="evidence" value="ECO:0007669"/>
    <property type="project" value="InterPro"/>
</dbReference>
<keyword evidence="1" id="KW-0479">Metal-binding</keyword>
<protein>
    <recommendedName>
        <fullName evidence="4">Phytocyanin domain-containing protein</fullName>
    </recommendedName>
</protein>
<dbReference type="InterPro" id="IPR008972">
    <property type="entry name" value="Cupredoxin"/>
</dbReference>
<proteinExistence type="predicted"/>
<organism evidence="5 6">
    <name type="scientific">Oryza meyeriana var. granulata</name>
    <dbReference type="NCBI Taxonomy" id="110450"/>
    <lineage>
        <taxon>Eukaryota</taxon>
        <taxon>Viridiplantae</taxon>
        <taxon>Streptophyta</taxon>
        <taxon>Embryophyta</taxon>
        <taxon>Tracheophyta</taxon>
        <taxon>Spermatophyta</taxon>
        <taxon>Magnoliopsida</taxon>
        <taxon>Liliopsida</taxon>
        <taxon>Poales</taxon>
        <taxon>Poaceae</taxon>
        <taxon>BOP clade</taxon>
        <taxon>Oryzoideae</taxon>
        <taxon>Oryzeae</taxon>
        <taxon>Oryzinae</taxon>
        <taxon>Oryza</taxon>
        <taxon>Oryza meyeriana</taxon>
    </lineage>
</organism>
<keyword evidence="2" id="KW-0186">Copper</keyword>
<dbReference type="GO" id="GO:0005886">
    <property type="term" value="C:plasma membrane"/>
    <property type="evidence" value="ECO:0007669"/>
    <property type="project" value="TreeGrafter"/>
</dbReference>
<evidence type="ECO:0000313" key="5">
    <source>
        <dbReference type="EMBL" id="KAF0906344.1"/>
    </source>
</evidence>
<dbReference type="GO" id="GO:0046872">
    <property type="term" value="F:metal ion binding"/>
    <property type="evidence" value="ECO:0007669"/>
    <property type="project" value="UniProtKB-KW"/>
</dbReference>
<dbReference type="PANTHER" id="PTHR33021:SF439">
    <property type="entry name" value="OS09G0469300 PROTEIN"/>
    <property type="match status" value="1"/>
</dbReference>
<dbReference type="Pfam" id="PF02298">
    <property type="entry name" value="Cu_bind_like"/>
    <property type="match status" value="1"/>
</dbReference>
<name>A0A6G1D2I9_9ORYZ</name>
<evidence type="ECO:0000256" key="1">
    <source>
        <dbReference type="ARBA" id="ARBA00022723"/>
    </source>
</evidence>
<dbReference type="Proteomes" id="UP000479710">
    <property type="component" value="Unassembled WGS sequence"/>
</dbReference>
<dbReference type="InterPro" id="IPR003245">
    <property type="entry name" value="Phytocyanin_dom"/>
</dbReference>
<dbReference type="OrthoDB" id="206968at2759"/>
<sequence>MASSLSIIAMLVFVGCAAVALAIELSFYVGDVQGWRTVFRHARNQHTVTEVTESDYDTCAVSGNPISNFEGSALVTFMPLSPGTHYFICKVGYHCANGMKLAVTVSNSSSGDTPREQPWSPLRFTPTGGASARLHAGGAVVAAAVGVLVKLSLF</sequence>
<gene>
    <name evidence="5" type="ORF">E2562_009705</name>
</gene>
<reference evidence="5 6" key="1">
    <citation type="submission" date="2019-11" db="EMBL/GenBank/DDBJ databases">
        <title>Whole genome sequence of Oryza granulata.</title>
        <authorList>
            <person name="Li W."/>
        </authorList>
    </citation>
    <scope>NUCLEOTIDE SEQUENCE [LARGE SCALE GENOMIC DNA]</scope>
    <source>
        <strain evidence="6">cv. Menghai</strain>
        <tissue evidence="5">Leaf</tissue>
    </source>
</reference>
<dbReference type="PROSITE" id="PS51485">
    <property type="entry name" value="PHYTOCYANIN"/>
    <property type="match status" value="1"/>
</dbReference>
<dbReference type="InterPro" id="IPR028871">
    <property type="entry name" value="BlueCu_1_BS"/>
</dbReference>
<evidence type="ECO:0000256" key="3">
    <source>
        <dbReference type="SAM" id="SignalP"/>
    </source>
</evidence>
<evidence type="ECO:0000313" key="6">
    <source>
        <dbReference type="Proteomes" id="UP000479710"/>
    </source>
</evidence>
<comment type="caution">
    <text evidence="5">The sequence shown here is derived from an EMBL/GenBank/DDBJ whole genome shotgun (WGS) entry which is preliminary data.</text>
</comment>
<dbReference type="InterPro" id="IPR039391">
    <property type="entry name" value="Phytocyanin-like"/>
</dbReference>
<feature type="domain" description="Phytocyanin" evidence="4">
    <location>
        <begin position="1"/>
        <end position="107"/>
    </location>
</feature>
<accession>A0A6G1D2I9</accession>
<dbReference type="SUPFAM" id="SSF49503">
    <property type="entry name" value="Cupredoxins"/>
    <property type="match status" value="1"/>
</dbReference>
<keyword evidence="6" id="KW-1185">Reference proteome</keyword>
<evidence type="ECO:0000256" key="2">
    <source>
        <dbReference type="ARBA" id="ARBA00023008"/>
    </source>
</evidence>
<feature type="chain" id="PRO_5026031502" description="Phytocyanin domain-containing protein" evidence="3">
    <location>
        <begin position="23"/>
        <end position="154"/>
    </location>
</feature>